<keyword evidence="1" id="KW-1133">Transmembrane helix</keyword>
<sequence length="314" mass="35660">MNPNLLIFVGTVLLLLGVATFVGQWLRKRESPALDRRAIESFNSRIQAWWFFTAVIVIAFLLPWLTVVLFAFIAFWALREFVTLTPTRIGDHRALFWVFFFFTPMQFLLVYLDKYGLYSVLIPVFAFLFIAARAAVYGDYDRFLERIAKVQCALMICVYCLSFAPALLYLKLDTPERYYPAGMLFFFITIVLASDLLEWFWSRIYARHLIAQKVDPVMSWEGVLAGAASTALLGVLLQWASPFQYWWQTSAMALLIALSGAAGSLTMSAIKKDRGEVSSGNFVEGHGGVLSRIDSICFAAPVFYHVTRYFFGAV</sequence>
<evidence type="ECO:0000256" key="1">
    <source>
        <dbReference type="SAM" id="Phobius"/>
    </source>
</evidence>
<feature type="transmembrane region" description="Helical" evidence="1">
    <location>
        <begin position="152"/>
        <end position="172"/>
    </location>
</feature>
<feature type="transmembrane region" description="Helical" evidence="1">
    <location>
        <begin position="178"/>
        <end position="201"/>
    </location>
</feature>
<organism evidence="2 3">
    <name type="scientific">Lacipirellula parvula</name>
    <dbReference type="NCBI Taxonomy" id="2650471"/>
    <lineage>
        <taxon>Bacteria</taxon>
        <taxon>Pseudomonadati</taxon>
        <taxon>Planctomycetota</taxon>
        <taxon>Planctomycetia</taxon>
        <taxon>Pirellulales</taxon>
        <taxon>Lacipirellulaceae</taxon>
        <taxon>Lacipirellula</taxon>
    </lineage>
</organism>
<proteinExistence type="predicted"/>
<feature type="transmembrane region" description="Helical" evidence="1">
    <location>
        <begin position="118"/>
        <end position="140"/>
    </location>
</feature>
<dbReference type="EC" id="2.7.7.41" evidence="2"/>
<gene>
    <name evidence="2" type="ORF">PLANPX_3127</name>
</gene>
<evidence type="ECO:0000313" key="2">
    <source>
        <dbReference type="EMBL" id="BBO33515.1"/>
    </source>
</evidence>
<dbReference type="PANTHER" id="PTHR43535">
    <property type="entry name" value="PHOSPHATIDATE CYTIDYLYLTRANSFERASE"/>
    <property type="match status" value="1"/>
</dbReference>
<dbReference type="AlphaFoldDB" id="A0A5K7XAR8"/>
<keyword evidence="1" id="KW-0812">Transmembrane</keyword>
<feature type="transmembrane region" description="Helical" evidence="1">
    <location>
        <begin position="222"/>
        <end position="239"/>
    </location>
</feature>
<name>A0A5K7XAR8_9BACT</name>
<dbReference type="Proteomes" id="UP000326837">
    <property type="component" value="Chromosome"/>
</dbReference>
<reference evidence="3" key="1">
    <citation type="submission" date="2019-10" db="EMBL/GenBank/DDBJ databases">
        <title>Lacipirellula parvula gen. nov., sp. nov., representing a lineage of planctomycetes widespread in freshwater anoxic habitats, and description of the family Lacipirellulaceae.</title>
        <authorList>
            <person name="Dedysh S.N."/>
            <person name="Kulichevskaya I.S."/>
            <person name="Beletsky A.V."/>
            <person name="Rakitin A.L."/>
            <person name="Mardanov A.V."/>
            <person name="Ivanova A.A."/>
            <person name="Saltykova V.X."/>
            <person name="Rijpstra W.I.C."/>
            <person name="Sinninghe Damste J.S."/>
            <person name="Ravin N.V."/>
        </authorList>
    </citation>
    <scope>NUCLEOTIDE SEQUENCE [LARGE SCALE GENOMIC DNA]</scope>
    <source>
        <strain evidence="3">PX69</strain>
    </source>
</reference>
<keyword evidence="2" id="KW-0548">Nucleotidyltransferase</keyword>
<protein>
    <submittedName>
        <fullName evidence="2">Phosphatidate cytidylyltransferase</fullName>
        <ecNumber evidence="2">2.7.7.41</ecNumber>
    </submittedName>
</protein>
<dbReference type="KEGG" id="lpav:PLANPX_3127"/>
<keyword evidence="1" id="KW-0472">Membrane</keyword>
<dbReference type="PANTHER" id="PTHR43535:SF1">
    <property type="entry name" value="PHOSPHATIDATE CYTIDYLYLTRANSFERASE"/>
    <property type="match status" value="1"/>
</dbReference>
<feature type="transmembrane region" description="Helical" evidence="1">
    <location>
        <begin position="94"/>
        <end position="112"/>
    </location>
</feature>
<keyword evidence="3" id="KW-1185">Reference proteome</keyword>
<dbReference type="GO" id="GO:0009273">
    <property type="term" value="P:peptidoglycan-based cell wall biogenesis"/>
    <property type="evidence" value="ECO:0007669"/>
    <property type="project" value="TreeGrafter"/>
</dbReference>
<evidence type="ECO:0000313" key="3">
    <source>
        <dbReference type="Proteomes" id="UP000326837"/>
    </source>
</evidence>
<feature type="transmembrane region" description="Helical" evidence="1">
    <location>
        <begin position="47"/>
        <end position="73"/>
    </location>
</feature>
<feature type="transmembrane region" description="Helical" evidence="1">
    <location>
        <begin position="245"/>
        <end position="265"/>
    </location>
</feature>
<dbReference type="GO" id="GO:0004605">
    <property type="term" value="F:phosphatidate cytidylyltransferase activity"/>
    <property type="evidence" value="ECO:0007669"/>
    <property type="project" value="UniProtKB-EC"/>
</dbReference>
<keyword evidence="2" id="KW-0808">Transferase</keyword>
<dbReference type="EMBL" id="AP021861">
    <property type="protein sequence ID" value="BBO33515.1"/>
    <property type="molecule type" value="Genomic_DNA"/>
</dbReference>
<accession>A0A5K7XAR8</accession>
<dbReference type="Pfam" id="PF01148">
    <property type="entry name" value="CTP_transf_1"/>
    <property type="match status" value="1"/>
</dbReference>
<dbReference type="RefSeq" id="WP_152099267.1">
    <property type="nucleotide sequence ID" value="NZ_AP021861.1"/>
</dbReference>
<dbReference type="GO" id="GO:0005886">
    <property type="term" value="C:plasma membrane"/>
    <property type="evidence" value="ECO:0007669"/>
    <property type="project" value="TreeGrafter"/>
</dbReference>